<feature type="domain" description="PAC" evidence="15">
    <location>
        <begin position="542"/>
        <end position="594"/>
    </location>
</feature>
<dbReference type="CDD" id="cd00130">
    <property type="entry name" value="PAS"/>
    <property type="match status" value="1"/>
</dbReference>
<protein>
    <recommendedName>
        <fullName evidence="11">Sensor-like histidine kinase SenX3</fullName>
        <ecNumber evidence="3">2.7.13.3</ecNumber>
    </recommendedName>
</protein>
<dbReference type="InterPro" id="IPR042240">
    <property type="entry name" value="CHASE_sf"/>
</dbReference>
<dbReference type="PROSITE" id="PS50109">
    <property type="entry name" value="HIS_KIN"/>
    <property type="match status" value="1"/>
</dbReference>
<dbReference type="InterPro" id="IPR003661">
    <property type="entry name" value="HisK_dim/P_dom"/>
</dbReference>
<dbReference type="SMART" id="SM00091">
    <property type="entry name" value="PAS"/>
    <property type="match status" value="2"/>
</dbReference>
<dbReference type="SMART" id="SM00388">
    <property type="entry name" value="HisKA"/>
    <property type="match status" value="1"/>
</dbReference>
<keyword evidence="8" id="KW-1133">Transmembrane helix</keyword>
<evidence type="ECO:0000313" key="16">
    <source>
        <dbReference type="EMBL" id="MFB9448545.1"/>
    </source>
</evidence>
<dbReference type="InterPro" id="IPR035965">
    <property type="entry name" value="PAS-like_dom_sf"/>
</dbReference>
<dbReference type="RefSeq" id="WP_223101170.1">
    <property type="nucleotide sequence ID" value="NZ_CP061913.1"/>
</dbReference>
<evidence type="ECO:0000259" key="14">
    <source>
        <dbReference type="PROSITE" id="PS50112"/>
    </source>
</evidence>
<evidence type="ECO:0000256" key="12">
    <source>
        <dbReference type="SAM" id="Coils"/>
    </source>
</evidence>
<keyword evidence="10" id="KW-0472">Membrane</keyword>
<dbReference type="InterPro" id="IPR050351">
    <property type="entry name" value="BphY/WalK/GraS-like"/>
</dbReference>
<dbReference type="InterPro" id="IPR003594">
    <property type="entry name" value="HATPase_dom"/>
</dbReference>
<dbReference type="SMART" id="SM00086">
    <property type="entry name" value="PAC"/>
    <property type="match status" value="1"/>
</dbReference>
<evidence type="ECO:0000256" key="8">
    <source>
        <dbReference type="ARBA" id="ARBA00022989"/>
    </source>
</evidence>
<dbReference type="Pfam" id="PF03924">
    <property type="entry name" value="CHASE"/>
    <property type="match status" value="1"/>
</dbReference>
<evidence type="ECO:0000256" key="7">
    <source>
        <dbReference type="ARBA" id="ARBA00022777"/>
    </source>
</evidence>
<evidence type="ECO:0000256" key="10">
    <source>
        <dbReference type="ARBA" id="ARBA00023136"/>
    </source>
</evidence>
<dbReference type="InterPro" id="IPR000700">
    <property type="entry name" value="PAS-assoc_C"/>
</dbReference>
<keyword evidence="6" id="KW-0812">Transmembrane</keyword>
<dbReference type="Pfam" id="PF00512">
    <property type="entry name" value="HisKA"/>
    <property type="match status" value="1"/>
</dbReference>
<evidence type="ECO:0000256" key="11">
    <source>
        <dbReference type="ARBA" id="ARBA00039401"/>
    </source>
</evidence>
<dbReference type="InterPro" id="IPR036097">
    <property type="entry name" value="HisK_dim/P_sf"/>
</dbReference>
<organism evidence="16 17">
    <name type="scientific">Dactylosporangium vinaceum</name>
    <dbReference type="NCBI Taxonomy" id="53362"/>
    <lineage>
        <taxon>Bacteria</taxon>
        <taxon>Bacillati</taxon>
        <taxon>Actinomycetota</taxon>
        <taxon>Actinomycetes</taxon>
        <taxon>Micromonosporales</taxon>
        <taxon>Micromonosporaceae</taxon>
        <taxon>Dactylosporangium</taxon>
    </lineage>
</organism>
<dbReference type="CDD" id="cd00082">
    <property type="entry name" value="HisKA"/>
    <property type="match status" value="1"/>
</dbReference>
<dbReference type="EMBL" id="JBHMCA010000058">
    <property type="protein sequence ID" value="MFB9448545.1"/>
    <property type="molecule type" value="Genomic_DNA"/>
</dbReference>
<dbReference type="SUPFAM" id="SSF55785">
    <property type="entry name" value="PYP-like sensor domain (PAS domain)"/>
    <property type="match status" value="2"/>
</dbReference>
<name>A0ABV5MI58_9ACTN</name>
<keyword evidence="4" id="KW-0597">Phosphoprotein</keyword>
<dbReference type="PANTHER" id="PTHR42878">
    <property type="entry name" value="TWO-COMPONENT HISTIDINE KINASE"/>
    <property type="match status" value="1"/>
</dbReference>
<evidence type="ECO:0000256" key="9">
    <source>
        <dbReference type="ARBA" id="ARBA00023012"/>
    </source>
</evidence>
<dbReference type="Pfam" id="PF02518">
    <property type="entry name" value="HATPase_c"/>
    <property type="match status" value="1"/>
</dbReference>
<comment type="catalytic activity">
    <reaction evidence="1">
        <text>ATP + protein L-histidine = ADP + protein N-phospho-L-histidine.</text>
        <dbReference type="EC" id="2.7.13.3"/>
    </reaction>
</comment>
<feature type="domain" description="PAS" evidence="14">
    <location>
        <begin position="467"/>
        <end position="540"/>
    </location>
</feature>
<evidence type="ECO:0000256" key="6">
    <source>
        <dbReference type="ARBA" id="ARBA00022692"/>
    </source>
</evidence>
<dbReference type="Pfam" id="PF00989">
    <property type="entry name" value="PAS"/>
    <property type="match status" value="1"/>
</dbReference>
<dbReference type="InterPro" id="IPR013767">
    <property type="entry name" value="PAS_fold"/>
</dbReference>
<sequence>MGVRLQVIGVVLLGLLMSGGAGLLMHRVERDRADQALDRRTAAAQDAVAAGAQRYVDALQLAAGGLEALPSLDAGSFTTVTQPLGQLWLPGAAGVEYVVPVQDAGIADTQASWRARGVPDLRLTPAPGATDHYFAVLGRALDVRQPGGERAGRDLAGVAQVDDAVLRAERTGLPAASEPYVALRDGASVAQPQPQTVALVQRVVEQKTGALRGYLQLTVRVQDFFGDTMLQPARELPNVALTAYAGTELRTIAALARRAPRGSDLRRTAEVQVADKQWQLRVAIDSGRLVGADGHLDDGMFFAGAALTLVTALLVATLATSRRRAEERAEEATAERRAAEATARSQTTLLSAVLDTITDGVAVIDGDGNAAWLNPTARAILGPEASQRPASEWPELLDMREADGVTKYRNHSGGPPGTESLVECVMAGRRIEIRRRTLLPDRETPGAVAVMRDITDRHAAEEQLRGSEELLQVLLDGARDYAIYMLDPEGTIVSWSANAERLNGYRGDETIGTNYARLFTADDQAEGRPERVLAQAAERGRAELDGPQVRRDGTRFWAHGLVSAVRHPDGSVRGFVTVSQDATERKQAEQVIERLNADLEQRIDERTADLREANAELESFSYSVSHDLRAPLRAVDGFAKMLALDYEAALDEPGRRYVARIRAGAQQMGELIDGLLAFSRLQRQELGTGRVGLAELVAEAWDELAVERGDRAIELVVGELPDALGDPRLVRHVIANLLGNAVKYTRDVQPARIEVGHNVTAAGEATYFVRDNGAGFDMRHAGKLFKVFQRLHRDEEYEGTGIGLALAHRIVHRHGGEIWAEATPGAGATFYFTLPVFARELEAVR</sequence>
<evidence type="ECO:0000256" key="2">
    <source>
        <dbReference type="ARBA" id="ARBA00004236"/>
    </source>
</evidence>
<dbReference type="PROSITE" id="PS50113">
    <property type="entry name" value="PAC"/>
    <property type="match status" value="1"/>
</dbReference>
<reference evidence="16 17" key="1">
    <citation type="submission" date="2024-09" db="EMBL/GenBank/DDBJ databases">
        <authorList>
            <person name="Sun Q."/>
            <person name="Mori K."/>
        </authorList>
    </citation>
    <scope>NUCLEOTIDE SEQUENCE [LARGE SCALE GENOMIC DNA]</scope>
    <source>
        <strain evidence="16 17">JCM 3307</strain>
    </source>
</reference>
<keyword evidence="5" id="KW-0808">Transferase</keyword>
<dbReference type="EC" id="2.7.13.3" evidence="3"/>
<feature type="coiled-coil region" evidence="12">
    <location>
        <begin position="315"/>
        <end position="344"/>
    </location>
</feature>
<dbReference type="InterPro" id="IPR001610">
    <property type="entry name" value="PAC"/>
</dbReference>
<dbReference type="SUPFAM" id="SSF55874">
    <property type="entry name" value="ATPase domain of HSP90 chaperone/DNA topoisomerase II/histidine kinase"/>
    <property type="match status" value="1"/>
</dbReference>
<proteinExistence type="predicted"/>
<gene>
    <name evidence="16" type="ORF">ACFFTR_36125</name>
</gene>
<keyword evidence="9" id="KW-0902">Two-component regulatory system</keyword>
<accession>A0ABV5MI58</accession>
<dbReference type="Proteomes" id="UP001589608">
    <property type="component" value="Unassembled WGS sequence"/>
</dbReference>
<dbReference type="Gene3D" id="3.30.450.20">
    <property type="entry name" value="PAS domain"/>
    <property type="match status" value="2"/>
</dbReference>
<dbReference type="Gene3D" id="3.30.450.350">
    <property type="entry name" value="CHASE domain"/>
    <property type="match status" value="1"/>
</dbReference>
<dbReference type="Pfam" id="PF13188">
    <property type="entry name" value="PAS_8"/>
    <property type="match status" value="1"/>
</dbReference>
<evidence type="ECO:0000259" key="15">
    <source>
        <dbReference type="PROSITE" id="PS50113"/>
    </source>
</evidence>
<dbReference type="InterPro" id="IPR004358">
    <property type="entry name" value="Sig_transdc_His_kin-like_C"/>
</dbReference>
<dbReference type="NCBIfam" id="TIGR00229">
    <property type="entry name" value="sensory_box"/>
    <property type="match status" value="2"/>
</dbReference>
<dbReference type="SUPFAM" id="SSF47384">
    <property type="entry name" value="Homodimeric domain of signal transducing histidine kinase"/>
    <property type="match status" value="1"/>
</dbReference>
<feature type="coiled-coil region" evidence="12">
    <location>
        <begin position="578"/>
        <end position="616"/>
    </location>
</feature>
<keyword evidence="7" id="KW-0418">Kinase</keyword>
<evidence type="ECO:0000256" key="3">
    <source>
        <dbReference type="ARBA" id="ARBA00012438"/>
    </source>
</evidence>
<dbReference type="PROSITE" id="PS50112">
    <property type="entry name" value="PAS"/>
    <property type="match status" value="2"/>
</dbReference>
<dbReference type="Gene3D" id="3.30.565.10">
    <property type="entry name" value="Histidine kinase-like ATPase, C-terminal domain"/>
    <property type="match status" value="1"/>
</dbReference>
<dbReference type="SMART" id="SM00387">
    <property type="entry name" value="HATPase_c"/>
    <property type="match status" value="1"/>
</dbReference>
<evidence type="ECO:0000259" key="13">
    <source>
        <dbReference type="PROSITE" id="PS50109"/>
    </source>
</evidence>
<comment type="subcellular location">
    <subcellularLocation>
        <location evidence="2">Cell membrane</location>
    </subcellularLocation>
</comment>
<dbReference type="InterPro" id="IPR005467">
    <property type="entry name" value="His_kinase_dom"/>
</dbReference>
<evidence type="ECO:0000256" key="4">
    <source>
        <dbReference type="ARBA" id="ARBA00022553"/>
    </source>
</evidence>
<feature type="domain" description="PAS" evidence="14">
    <location>
        <begin position="346"/>
        <end position="382"/>
    </location>
</feature>
<dbReference type="InterPro" id="IPR006189">
    <property type="entry name" value="CHASE_dom"/>
</dbReference>
<evidence type="ECO:0000313" key="17">
    <source>
        <dbReference type="Proteomes" id="UP001589608"/>
    </source>
</evidence>
<dbReference type="InterPro" id="IPR000014">
    <property type="entry name" value="PAS"/>
</dbReference>
<evidence type="ECO:0000256" key="5">
    <source>
        <dbReference type="ARBA" id="ARBA00022679"/>
    </source>
</evidence>
<evidence type="ECO:0000256" key="1">
    <source>
        <dbReference type="ARBA" id="ARBA00000085"/>
    </source>
</evidence>
<keyword evidence="12" id="KW-0175">Coiled coil</keyword>
<dbReference type="PANTHER" id="PTHR42878:SF15">
    <property type="entry name" value="BACTERIOPHYTOCHROME"/>
    <property type="match status" value="1"/>
</dbReference>
<feature type="domain" description="Histidine kinase" evidence="13">
    <location>
        <begin position="623"/>
        <end position="838"/>
    </location>
</feature>
<dbReference type="Gene3D" id="1.10.287.130">
    <property type="match status" value="1"/>
</dbReference>
<dbReference type="InterPro" id="IPR036890">
    <property type="entry name" value="HATPase_C_sf"/>
</dbReference>
<keyword evidence="17" id="KW-1185">Reference proteome</keyword>
<comment type="caution">
    <text evidence="16">The sequence shown here is derived from an EMBL/GenBank/DDBJ whole genome shotgun (WGS) entry which is preliminary data.</text>
</comment>
<dbReference type="PRINTS" id="PR00344">
    <property type="entry name" value="BCTRLSENSOR"/>
</dbReference>